<dbReference type="AlphaFoldDB" id="A0A7S3U8B5"/>
<dbReference type="PANTHER" id="PTHR11710">
    <property type="entry name" value="40S RIBOSOMAL PROTEIN S19"/>
    <property type="match status" value="1"/>
</dbReference>
<dbReference type="PANTHER" id="PTHR11710:SF0">
    <property type="entry name" value="40S RIBOSOMAL PROTEIN S19"/>
    <property type="match status" value="1"/>
</dbReference>
<evidence type="ECO:0000256" key="2">
    <source>
        <dbReference type="ARBA" id="ARBA00022980"/>
    </source>
</evidence>
<evidence type="ECO:0008006" key="5">
    <source>
        <dbReference type="Google" id="ProtNLM"/>
    </source>
</evidence>
<comment type="similarity">
    <text evidence="1">Belongs to the eukaryotic ribosomal protein eS19 family.</text>
</comment>
<keyword evidence="3" id="KW-0687">Ribonucleoprotein</keyword>
<gene>
    <name evidence="4" type="ORF">SACU0126_LOCUS37772</name>
</gene>
<dbReference type="EMBL" id="HBIQ01119266">
    <property type="protein sequence ID" value="CAE0606005.1"/>
    <property type="molecule type" value="Transcribed_RNA"/>
</dbReference>
<dbReference type="GO" id="GO:0003723">
    <property type="term" value="F:RNA binding"/>
    <property type="evidence" value="ECO:0007669"/>
    <property type="project" value="TreeGrafter"/>
</dbReference>
<reference evidence="4" key="1">
    <citation type="submission" date="2021-01" db="EMBL/GenBank/DDBJ databases">
        <authorList>
            <person name="Corre E."/>
            <person name="Pelletier E."/>
            <person name="Niang G."/>
            <person name="Scheremetjew M."/>
            <person name="Finn R."/>
            <person name="Kale V."/>
            <person name="Holt S."/>
            <person name="Cochrane G."/>
            <person name="Meng A."/>
            <person name="Brown T."/>
            <person name="Cohen L."/>
        </authorList>
    </citation>
    <scope>NUCLEOTIDE SEQUENCE</scope>
    <source>
        <strain evidence="4">SPMC142</strain>
    </source>
</reference>
<dbReference type="GO" id="GO:0022627">
    <property type="term" value="C:cytosolic small ribosomal subunit"/>
    <property type="evidence" value="ECO:0007669"/>
    <property type="project" value="TreeGrafter"/>
</dbReference>
<dbReference type="Pfam" id="PF01090">
    <property type="entry name" value="Ribosomal_S19e"/>
    <property type="match status" value="1"/>
</dbReference>
<dbReference type="InterPro" id="IPR001266">
    <property type="entry name" value="Ribosomal_eS19"/>
</dbReference>
<dbReference type="GO" id="GO:0000028">
    <property type="term" value="P:ribosomal small subunit assembly"/>
    <property type="evidence" value="ECO:0007669"/>
    <property type="project" value="TreeGrafter"/>
</dbReference>
<proteinExistence type="inferred from homology"/>
<sequence>MEQHLALINSRGGVTVKDVPAKDFIEAFAKHLKKGNKIKMPEWAGIVKTAPYRDLAPYNQDWLYVRAAAVAYQLYMKKKCGVNGLRKHFGGKVRRGTNTNTHRPACGKNIRYCLKQLEAAGLVGLITFLSDDGTTLTMGKSLTRKGTTDMDRIATQLKKESRKN</sequence>
<dbReference type="SMART" id="SM01413">
    <property type="entry name" value="Ribosomal_S19e"/>
    <property type="match status" value="1"/>
</dbReference>
<evidence type="ECO:0000313" key="4">
    <source>
        <dbReference type="EMBL" id="CAE0606005.1"/>
    </source>
</evidence>
<keyword evidence="2" id="KW-0689">Ribosomal protein</keyword>
<dbReference type="InterPro" id="IPR036390">
    <property type="entry name" value="WH_DNA-bd_sf"/>
</dbReference>
<dbReference type="Gene3D" id="1.10.10.10">
    <property type="entry name" value="Winged helix-like DNA-binding domain superfamily/Winged helix DNA-binding domain"/>
    <property type="match status" value="1"/>
</dbReference>
<name>A0A7S3U8B5_9SPIT</name>
<organism evidence="4">
    <name type="scientific">Strombidinopsis acuminata</name>
    <dbReference type="NCBI Taxonomy" id="141414"/>
    <lineage>
        <taxon>Eukaryota</taxon>
        <taxon>Sar</taxon>
        <taxon>Alveolata</taxon>
        <taxon>Ciliophora</taxon>
        <taxon>Intramacronucleata</taxon>
        <taxon>Spirotrichea</taxon>
        <taxon>Choreotrichia</taxon>
        <taxon>Choreotrichida</taxon>
        <taxon>Strombidinopsidae</taxon>
        <taxon>Strombidinopsis</taxon>
    </lineage>
</organism>
<dbReference type="SUPFAM" id="SSF46785">
    <property type="entry name" value="Winged helix' DNA-binding domain"/>
    <property type="match status" value="1"/>
</dbReference>
<dbReference type="GO" id="GO:0006412">
    <property type="term" value="P:translation"/>
    <property type="evidence" value="ECO:0007669"/>
    <property type="project" value="InterPro"/>
</dbReference>
<dbReference type="InterPro" id="IPR036388">
    <property type="entry name" value="WH-like_DNA-bd_sf"/>
</dbReference>
<dbReference type="GO" id="GO:0003735">
    <property type="term" value="F:structural constituent of ribosome"/>
    <property type="evidence" value="ECO:0007669"/>
    <property type="project" value="InterPro"/>
</dbReference>
<evidence type="ECO:0000256" key="3">
    <source>
        <dbReference type="ARBA" id="ARBA00023274"/>
    </source>
</evidence>
<accession>A0A7S3U8B5</accession>
<protein>
    <recommendedName>
        <fullName evidence="5">40S ribosomal protein S19</fullName>
    </recommendedName>
</protein>
<evidence type="ECO:0000256" key="1">
    <source>
        <dbReference type="ARBA" id="ARBA00010014"/>
    </source>
</evidence>
<dbReference type="FunFam" id="1.10.10.10:FF:000118">
    <property type="entry name" value="40S ribosomal protein S19"/>
    <property type="match status" value="1"/>
</dbReference>